<gene>
    <name evidence="1" type="ORF">ATY89_07815</name>
    <name evidence="2" type="ORF">ATZ20_10835</name>
</gene>
<dbReference type="RefSeq" id="WP_011278849.1">
    <property type="nucleotide sequence ID" value="NZ_BHWZ01000006.1"/>
</dbReference>
<evidence type="ECO:0000313" key="2">
    <source>
        <dbReference type="EMBL" id="ALU32593.1"/>
    </source>
</evidence>
<dbReference type="EMBL" id="CP013694">
    <property type="protein sequence ID" value="ALU29854.1"/>
    <property type="molecule type" value="Genomic_DNA"/>
</dbReference>
<protein>
    <recommendedName>
        <fullName evidence="5">CRISPR-associated protein Cas6 C-terminal domain-containing protein</fullName>
    </recommendedName>
</protein>
<sequence>MLSEILDRVLWAEPSTIYYKKVVYDGKEILGLLGKFSYTVLENSQLIYEILEDVIAMGVGSSRRNGFGRVKFIMYNNQESENNTLSSPSKN</sequence>
<evidence type="ECO:0000313" key="3">
    <source>
        <dbReference type="Proteomes" id="UP000060043"/>
    </source>
</evidence>
<evidence type="ECO:0000313" key="4">
    <source>
        <dbReference type="Proteomes" id="UP000065473"/>
    </source>
</evidence>
<dbReference type="AlphaFoldDB" id="A0A0U2YAK2"/>
<dbReference type="Proteomes" id="UP000060043">
    <property type="component" value="Chromosome"/>
</dbReference>
<dbReference type="OrthoDB" id="41517at2157"/>
<name>A0A0U2YAK2_9CREN</name>
<reference evidence="3 4" key="1">
    <citation type="submission" date="2015-12" db="EMBL/GenBank/DDBJ databases">
        <title>A stable core within a dynamic pangenome in Sulfolobus acidocaldarius.</title>
        <authorList>
            <person name="Anderson R."/>
            <person name="Kouris A."/>
            <person name="Seward C."/>
            <person name="Campbell K."/>
            <person name="Whitaker R."/>
        </authorList>
    </citation>
    <scope>NUCLEOTIDE SEQUENCE [LARGE SCALE GENOMIC DNA]</scope>
    <source>
        <strain evidence="1 4">GG12-C01-09</strain>
        <strain evidence="2 3">NG05B_CO5_07</strain>
    </source>
</reference>
<evidence type="ECO:0000313" key="1">
    <source>
        <dbReference type="EMBL" id="ALU29854.1"/>
    </source>
</evidence>
<accession>A0A0U2YAK2</accession>
<dbReference type="GeneID" id="14552568"/>
<dbReference type="Gene3D" id="3.30.70.1900">
    <property type="match status" value="1"/>
</dbReference>
<evidence type="ECO:0008006" key="5">
    <source>
        <dbReference type="Google" id="ProtNLM"/>
    </source>
</evidence>
<dbReference type="Proteomes" id="UP000065473">
    <property type="component" value="Chromosome"/>
</dbReference>
<dbReference type="EMBL" id="CP013695">
    <property type="protein sequence ID" value="ALU32593.1"/>
    <property type="molecule type" value="Genomic_DNA"/>
</dbReference>
<organism evidence="2 3">
    <name type="scientific">Sulfolobus acidocaldarius</name>
    <dbReference type="NCBI Taxonomy" id="2285"/>
    <lineage>
        <taxon>Archaea</taxon>
        <taxon>Thermoproteota</taxon>
        <taxon>Thermoprotei</taxon>
        <taxon>Sulfolobales</taxon>
        <taxon>Sulfolobaceae</taxon>
        <taxon>Sulfolobus</taxon>
    </lineage>
</organism>
<proteinExistence type="predicted"/>